<dbReference type="PANTHER" id="PTHR43313:SF1">
    <property type="entry name" value="3BETA-HYDROXYSTEROID DEHYDROGENASE DHS-16"/>
    <property type="match status" value="1"/>
</dbReference>
<comment type="caution">
    <text evidence="3">The sequence shown here is derived from an EMBL/GenBank/DDBJ whole genome shotgun (WGS) entry which is preliminary data.</text>
</comment>
<dbReference type="InterPro" id="IPR002347">
    <property type="entry name" value="SDR_fam"/>
</dbReference>
<comment type="similarity">
    <text evidence="1">Belongs to the short-chain dehydrogenases/reductases (SDR) family.</text>
</comment>
<accession>A0A3D4VDK1</accession>
<dbReference type="PRINTS" id="PR00081">
    <property type="entry name" value="GDHRDH"/>
</dbReference>
<dbReference type="InterPro" id="IPR036291">
    <property type="entry name" value="NAD(P)-bd_dom_sf"/>
</dbReference>
<dbReference type="GO" id="GO:0016491">
    <property type="term" value="F:oxidoreductase activity"/>
    <property type="evidence" value="ECO:0007669"/>
    <property type="project" value="TreeGrafter"/>
</dbReference>
<dbReference type="SUPFAM" id="SSF51735">
    <property type="entry name" value="NAD(P)-binding Rossmann-fold domains"/>
    <property type="match status" value="1"/>
</dbReference>
<organism evidence="3 4">
    <name type="scientific">Gemmatimonas aurantiaca</name>
    <dbReference type="NCBI Taxonomy" id="173480"/>
    <lineage>
        <taxon>Bacteria</taxon>
        <taxon>Pseudomonadati</taxon>
        <taxon>Gemmatimonadota</taxon>
        <taxon>Gemmatimonadia</taxon>
        <taxon>Gemmatimonadales</taxon>
        <taxon>Gemmatimonadaceae</taxon>
        <taxon>Gemmatimonas</taxon>
    </lineage>
</organism>
<dbReference type="PROSITE" id="PS00061">
    <property type="entry name" value="ADH_SHORT"/>
    <property type="match status" value="1"/>
</dbReference>
<dbReference type="PANTHER" id="PTHR43313">
    <property type="entry name" value="SHORT-CHAIN DEHYDROGENASE/REDUCTASE FAMILY 9C"/>
    <property type="match status" value="1"/>
</dbReference>
<feature type="domain" description="Ketoreductase" evidence="2">
    <location>
        <begin position="65"/>
        <end position="240"/>
    </location>
</feature>
<dbReference type="PRINTS" id="PR00080">
    <property type="entry name" value="SDRFAMILY"/>
</dbReference>
<evidence type="ECO:0000259" key="2">
    <source>
        <dbReference type="SMART" id="SM00822"/>
    </source>
</evidence>
<dbReference type="SMART" id="SM00822">
    <property type="entry name" value="PKS_KR"/>
    <property type="match status" value="1"/>
</dbReference>
<evidence type="ECO:0000313" key="4">
    <source>
        <dbReference type="Proteomes" id="UP000264071"/>
    </source>
</evidence>
<dbReference type="AlphaFoldDB" id="A0A3D4VDK1"/>
<dbReference type="Pfam" id="PF00106">
    <property type="entry name" value="adh_short"/>
    <property type="match status" value="1"/>
</dbReference>
<reference evidence="3 4" key="1">
    <citation type="journal article" date="2018" name="Nat. Biotechnol.">
        <title>A standardized bacterial taxonomy based on genome phylogeny substantially revises the tree of life.</title>
        <authorList>
            <person name="Parks D.H."/>
            <person name="Chuvochina M."/>
            <person name="Waite D.W."/>
            <person name="Rinke C."/>
            <person name="Skarshewski A."/>
            <person name="Chaumeil P.A."/>
            <person name="Hugenholtz P."/>
        </authorList>
    </citation>
    <scope>NUCLEOTIDE SEQUENCE [LARGE SCALE GENOMIC DNA]</scope>
    <source>
        <strain evidence="3">UBA8844</strain>
    </source>
</reference>
<protein>
    <submittedName>
        <fullName evidence="3">KR domain-containing protein</fullName>
    </submittedName>
</protein>
<dbReference type="InterPro" id="IPR057326">
    <property type="entry name" value="KR_dom"/>
</dbReference>
<gene>
    <name evidence="3" type="ORF">DGD08_18475</name>
</gene>
<dbReference type="GO" id="GO:0008202">
    <property type="term" value="P:steroid metabolic process"/>
    <property type="evidence" value="ECO:0007669"/>
    <property type="project" value="TreeGrafter"/>
</dbReference>
<dbReference type="Gene3D" id="3.40.50.720">
    <property type="entry name" value="NAD(P)-binding Rossmann-like Domain"/>
    <property type="match status" value="1"/>
</dbReference>
<dbReference type="Proteomes" id="UP000264071">
    <property type="component" value="Unassembled WGS sequence"/>
</dbReference>
<evidence type="ECO:0000313" key="3">
    <source>
        <dbReference type="EMBL" id="HCT59191.1"/>
    </source>
</evidence>
<evidence type="ECO:0000256" key="1">
    <source>
        <dbReference type="RuleBase" id="RU000363"/>
    </source>
</evidence>
<dbReference type="InterPro" id="IPR020904">
    <property type="entry name" value="Sc_DH/Rdtase_CS"/>
</dbReference>
<sequence>MRRDRRSVRLVASSLPCATSARSIHSLHTCLSMPLTRPILMALALLSALAMAPTHALRAQAAPQPAVLVTGASSGIGRVIAERLAKEGFFVYAGARQADDIAALSAIPNMRGVRLDVTSTADVAAVAKQIQADGRGLYGLVNNAGVATGGPLIATDDAELTRVLDVNVVGPLRVTRGMAPLLLASKGRVVTISSISGILSGAMLGVYSMSKHAVEAFGDALGVELAGLGVTSSLIEPGNYRSEIGRNTMAAAVAAAERAKGTPFETPMQNFVRAMGNYDSYAPPDSVASAALHAFTAPQPRPRYMVVPAEAQATVTIRKAMEEMVQLNHGHQFSYDRAALIKMLDEALARAK</sequence>
<dbReference type="EMBL" id="DPIY01000012">
    <property type="protein sequence ID" value="HCT59191.1"/>
    <property type="molecule type" value="Genomic_DNA"/>
</dbReference>
<name>A0A3D4VDK1_9BACT</name>
<proteinExistence type="inferred from homology"/>